<dbReference type="AlphaFoldDB" id="A0A1T5J6U2"/>
<dbReference type="EMBL" id="FUZU01000001">
    <property type="protein sequence ID" value="SKC47267.1"/>
    <property type="molecule type" value="Genomic_DNA"/>
</dbReference>
<accession>A0A1T5J6U2</accession>
<organism evidence="1 2">
    <name type="scientific">Ohtaekwangia koreensis</name>
    <dbReference type="NCBI Taxonomy" id="688867"/>
    <lineage>
        <taxon>Bacteria</taxon>
        <taxon>Pseudomonadati</taxon>
        <taxon>Bacteroidota</taxon>
        <taxon>Cytophagia</taxon>
        <taxon>Cytophagales</taxon>
        <taxon>Fulvivirgaceae</taxon>
        <taxon>Ohtaekwangia</taxon>
    </lineage>
</organism>
<reference evidence="1 2" key="1">
    <citation type="submission" date="2017-02" db="EMBL/GenBank/DDBJ databases">
        <authorList>
            <person name="Peterson S.W."/>
        </authorList>
    </citation>
    <scope>NUCLEOTIDE SEQUENCE [LARGE SCALE GENOMIC DNA]</scope>
    <source>
        <strain evidence="1 2">DSM 25262</strain>
    </source>
</reference>
<evidence type="ECO:0000313" key="2">
    <source>
        <dbReference type="Proteomes" id="UP000190961"/>
    </source>
</evidence>
<protein>
    <submittedName>
        <fullName evidence="1">Uncharacterized protein</fullName>
    </submittedName>
</protein>
<dbReference type="Proteomes" id="UP000190961">
    <property type="component" value="Unassembled WGS sequence"/>
</dbReference>
<dbReference type="RefSeq" id="WP_079685423.1">
    <property type="nucleotide sequence ID" value="NZ_FUZU01000001.1"/>
</dbReference>
<gene>
    <name evidence="1" type="ORF">SAMN05660236_0832</name>
</gene>
<keyword evidence="2" id="KW-1185">Reference proteome</keyword>
<evidence type="ECO:0000313" key="1">
    <source>
        <dbReference type="EMBL" id="SKC47267.1"/>
    </source>
</evidence>
<sequence>MKYSFEISIDAQSQEEAITKLQAASTLMQKLKVTEIAKLAEVVKNEPAKTALAKKALGL</sequence>
<dbReference type="STRING" id="688867.SAMN05660236_0832"/>
<proteinExistence type="predicted"/>
<name>A0A1T5J6U2_9BACT</name>